<dbReference type="FunFam" id="3.30.342.10:FF:000002">
    <property type="entry name" value="DNA polymerase zeta catalytic subunit isoform X1"/>
    <property type="match status" value="1"/>
</dbReference>
<feature type="compositionally biased region" description="Basic and acidic residues" evidence="2">
    <location>
        <begin position="1287"/>
        <end position="1299"/>
    </location>
</feature>
<feature type="compositionally biased region" description="Polar residues" evidence="2">
    <location>
        <begin position="1716"/>
        <end position="1725"/>
    </location>
</feature>
<dbReference type="GO" id="GO:0016035">
    <property type="term" value="C:zeta DNA polymerase complex"/>
    <property type="evidence" value="ECO:0007669"/>
    <property type="project" value="InterPro"/>
</dbReference>
<feature type="region of interest" description="Disordered" evidence="2">
    <location>
        <begin position="909"/>
        <end position="1007"/>
    </location>
</feature>
<feature type="compositionally biased region" description="Polar residues" evidence="2">
    <location>
        <begin position="2338"/>
        <end position="2348"/>
    </location>
</feature>
<feature type="compositionally biased region" description="Polar residues" evidence="2">
    <location>
        <begin position="6762"/>
        <end position="6796"/>
    </location>
</feature>
<dbReference type="EMBL" id="JAXCGZ010000503">
    <property type="protein sequence ID" value="KAK7085885.1"/>
    <property type="molecule type" value="Genomic_DNA"/>
</dbReference>
<feature type="region of interest" description="Disordered" evidence="2">
    <location>
        <begin position="2282"/>
        <end position="2311"/>
    </location>
</feature>
<dbReference type="Gene3D" id="3.30.342.10">
    <property type="entry name" value="DNA Polymerase, chain B, domain 1"/>
    <property type="match status" value="1"/>
</dbReference>
<feature type="compositionally biased region" description="Basic residues" evidence="2">
    <location>
        <begin position="6522"/>
        <end position="6532"/>
    </location>
</feature>
<feature type="region of interest" description="Disordered" evidence="2">
    <location>
        <begin position="6919"/>
        <end position="6938"/>
    </location>
</feature>
<feature type="compositionally biased region" description="Polar residues" evidence="2">
    <location>
        <begin position="3271"/>
        <end position="3287"/>
    </location>
</feature>
<feature type="region of interest" description="Disordered" evidence="2">
    <location>
        <begin position="503"/>
        <end position="527"/>
    </location>
</feature>
<feature type="region of interest" description="Disordered" evidence="2">
    <location>
        <begin position="5110"/>
        <end position="5145"/>
    </location>
</feature>
<feature type="compositionally biased region" description="Basic and acidic residues" evidence="2">
    <location>
        <begin position="995"/>
        <end position="1007"/>
    </location>
</feature>
<feature type="region of interest" description="Disordered" evidence="2">
    <location>
        <begin position="2107"/>
        <end position="2135"/>
    </location>
</feature>
<feature type="compositionally biased region" description="Basic and acidic residues" evidence="2">
    <location>
        <begin position="1520"/>
        <end position="1546"/>
    </location>
</feature>
<dbReference type="Pfam" id="PF24055">
    <property type="entry name" value="POL3_N"/>
    <property type="match status" value="1"/>
</dbReference>
<feature type="compositionally biased region" description="Basic and acidic residues" evidence="2">
    <location>
        <begin position="5621"/>
        <end position="5637"/>
    </location>
</feature>
<feature type="region of interest" description="Disordered" evidence="2">
    <location>
        <begin position="2395"/>
        <end position="2436"/>
    </location>
</feature>
<evidence type="ECO:0000259" key="4">
    <source>
        <dbReference type="Pfam" id="PF24065"/>
    </source>
</evidence>
<feature type="compositionally biased region" description="Basic and acidic residues" evidence="2">
    <location>
        <begin position="5047"/>
        <end position="5069"/>
    </location>
</feature>
<feature type="compositionally biased region" description="Basic and acidic residues" evidence="2">
    <location>
        <begin position="4441"/>
        <end position="4453"/>
    </location>
</feature>
<feature type="compositionally biased region" description="Low complexity" evidence="2">
    <location>
        <begin position="1300"/>
        <end position="1310"/>
    </location>
</feature>
<feature type="compositionally biased region" description="Acidic residues" evidence="2">
    <location>
        <begin position="7500"/>
        <end position="7510"/>
    </location>
</feature>
<feature type="compositionally biased region" description="Low complexity" evidence="2">
    <location>
        <begin position="4895"/>
        <end position="4904"/>
    </location>
</feature>
<feature type="compositionally biased region" description="Basic and acidic residues" evidence="2">
    <location>
        <begin position="3252"/>
        <end position="3270"/>
    </location>
</feature>
<feature type="compositionally biased region" description="Polar residues" evidence="2">
    <location>
        <begin position="1958"/>
        <end position="1989"/>
    </location>
</feature>
<feature type="region of interest" description="Disordered" evidence="2">
    <location>
        <begin position="7113"/>
        <end position="7161"/>
    </location>
</feature>
<dbReference type="SUPFAM" id="SSF53098">
    <property type="entry name" value="Ribonuclease H-like"/>
    <property type="match status" value="1"/>
</dbReference>
<feature type="compositionally biased region" description="Basic and acidic residues" evidence="2">
    <location>
        <begin position="6749"/>
        <end position="6758"/>
    </location>
</feature>
<evidence type="ECO:0000259" key="3">
    <source>
        <dbReference type="Pfam" id="PF24055"/>
    </source>
</evidence>
<dbReference type="PANTHER" id="PTHR45812:SF1">
    <property type="entry name" value="DNA POLYMERASE ZETA CATALYTIC SUBUNIT"/>
    <property type="match status" value="1"/>
</dbReference>
<dbReference type="GO" id="GO:0003887">
    <property type="term" value="F:DNA-directed DNA polymerase activity"/>
    <property type="evidence" value="ECO:0007669"/>
    <property type="project" value="UniProtKB-EC"/>
</dbReference>
<feature type="compositionally biased region" description="Polar residues" evidence="2">
    <location>
        <begin position="6197"/>
        <end position="6226"/>
    </location>
</feature>
<feature type="compositionally biased region" description="Polar residues" evidence="2">
    <location>
        <begin position="1504"/>
        <end position="1513"/>
    </location>
</feature>
<evidence type="ECO:0000256" key="2">
    <source>
        <dbReference type="SAM" id="MobiDB-lite"/>
    </source>
</evidence>
<feature type="region of interest" description="Disordered" evidence="2">
    <location>
        <begin position="4562"/>
        <end position="4586"/>
    </location>
</feature>
<feature type="compositionally biased region" description="Basic and acidic residues" evidence="2">
    <location>
        <begin position="7116"/>
        <end position="7132"/>
    </location>
</feature>
<feature type="compositionally biased region" description="Low complexity" evidence="2">
    <location>
        <begin position="1321"/>
        <end position="1343"/>
    </location>
</feature>
<feature type="compositionally biased region" description="Polar residues" evidence="2">
    <location>
        <begin position="915"/>
        <end position="937"/>
    </location>
</feature>
<feature type="region of interest" description="Disordered" evidence="2">
    <location>
        <begin position="5619"/>
        <end position="5713"/>
    </location>
</feature>
<evidence type="ECO:0008006" key="7">
    <source>
        <dbReference type="Google" id="ProtNLM"/>
    </source>
</evidence>
<feature type="region of interest" description="Disordered" evidence="2">
    <location>
        <begin position="7001"/>
        <end position="7032"/>
    </location>
</feature>
<feature type="non-terminal residue" evidence="5">
    <location>
        <position position="7585"/>
    </location>
</feature>
<evidence type="ECO:0000313" key="6">
    <source>
        <dbReference type="Proteomes" id="UP001381693"/>
    </source>
</evidence>
<feature type="region of interest" description="Disordered" evidence="2">
    <location>
        <begin position="2338"/>
        <end position="2380"/>
    </location>
</feature>
<feature type="region of interest" description="Disordered" evidence="2">
    <location>
        <begin position="7500"/>
        <end position="7548"/>
    </location>
</feature>
<feature type="compositionally biased region" description="Basic and acidic residues" evidence="2">
    <location>
        <begin position="7406"/>
        <end position="7422"/>
    </location>
</feature>
<dbReference type="GO" id="GO:0005634">
    <property type="term" value="C:nucleus"/>
    <property type="evidence" value="ECO:0007669"/>
    <property type="project" value="TreeGrafter"/>
</dbReference>
<feature type="region of interest" description="Disordered" evidence="2">
    <location>
        <begin position="5045"/>
        <end position="5069"/>
    </location>
</feature>
<gene>
    <name evidence="5" type="ORF">SK128_007274</name>
</gene>
<feature type="region of interest" description="Disordered" evidence="2">
    <location>
        <begin position="6197"/>
        <end position="6228"/>
    </location>
</feature>
<feature type="region of interest" description="Disordered" evidence="2">
    <location>
        <begin position="3194"/>
        <end position="3231"/>
    </location>
</feature>
<feature type="compositionally biased region" description="Polar residues" evidence="2">
    <location>
        <begin position="1246"/>
        <end position="1257"/>
    </location>
</feature>
<feature type="compositionally biased region" description="Low complexity" evidence="2">
    <location>
        <begin position="7447"/>
        <end position="7457"/>
    </location>
</feature>
<dbReference type="GO" id="GO:0042276">
    <property type="term" value="P:error-prone translesion synthesis"/>
    <property type="evidence" value="ECO:0007669"/>
    <property type="project" value="TreeGrafter"/>
</dbReference>
<dbReference type="InterPro" id="IPR012337">
    <property type="entry name" value="RNaseH-like_sf"/>
</dbReference>
<reference evidence="5 6" key="1">
    <citation type="submission" date="2023-11" db="EMBL/GenBank/DDBJ databases">
        <title>Halocaridina rubra genome assembly.</title>
        <authorList>
            <person name="Smith C."/>
        </authorList>
    </citation>
    <scope>NUCLEOTIDE SEQUENCE [LARGE SCALE GENOMIC DNA]</scope>
    <source>
        <strain evidence="5">EP-1</strain>
        <tissue evidence="5">Whole</tissue>
    </source>
</reference>
<feature type="region of interest" description="Disordered" evidence="2">
    <location>
        <begin position="7381"/>
        <end position="7460"/>
    </location>
</feature>
<feature type="compositionally biased region" description="Polar residues" evidence="2">
    <location>
        <begin position="2036"/>
        <end position="2073"/>
    </location>
</feature>
<feature type="region of interest" description="Disordered" evidence="2">
    <location>
        <begin position="6725"/>
        <end position="6846"/>
    </location>
</feature>
<feature type="region of interest" description="Disordered" evidence="2">
    <location>
        <begin position="4289"/>
        <end position="4326"/>
    </location>
</feature>
<comment type="catalytic activity">
    <reaction evidence="1">
        <text>DNA(n) + a 2'-deoxyribonucleoside 5'-triphosphate = DNA(n+1) + diphosphate</text>
        <dbReference type="Rhea" id="RHEA:22508"/>
        <dbReference type="Rhea" id="RHEA-COMP:17339"/>
        <dbReference type="Rhea" id="RHEA-COMP:17340"/>
        <dbReference type="ChEBI" id="CHEBI:33019"/>
        <dbReference type="ChEBI" id="CHEBI:61560"/>
        <dbReference type="ChEBI" id="CHEBI:173112"/>
        <dbReference type="EC" id="2.7.7.7"/>
    </reaction>
</comment>
<feature type="region of interest" description="Disordered" evidence="2">
    <location>
        <begin position="1193"/>
        <end position="1344"/>
    </location>
</feature>
<feature type="compositionally biased region" description="Low complexity" evidence="2">
    <location>
        <begin position="5195"/>
        <end position="5214"/>
    </location>
</feature>
<feature type="compositionally biased region" description="Low complexity" evidence="2">
    <location>
        <begin position="744"/>
        <end position="757"/>
    </location>
</feature>
<proteinExistence type="predicted"/>
<feature type="compositionally biased region" description="Polar residues" evidence="2">
    <location>
        <begin position="5956"/>
        <end position="5983"/>
    </location>
</feature>
<feature type="region of interest" description="Disordered" evidence="2">
    <location>
        <begin position="3247"/>
        <end position="3288"/>
    </location>
</feature>
<feature type="compositionally biased region" description="Polar residues" evidence="2">
    <location>
        <begin position="6929"/>
        <end position="6938"/>
    </location>
</feature>
<feature type="compositionally biased region" description="Basic and acidic residues" evidence="2">
    <location>
        <begin position="471"/>
        <end position="480"/>
    </location>
</feature>
<feature type="compositionally biased region" description="Basic and acidic residues" evidence="2">
    <location>
        <begin position="4562"/>
        <end position="4577"/>
    </location>
</feature>
<feature type="compositionally biased region" description="Polar residues" evidence="2">
    <location>
        <begin position="1846"/>
        <end position="1895"/>
    </location>
</feature>
<feature type="region of interest" description="Disordered" evidence="2">
    <location>
        <begin position="7229"/>
        <end position="7264"/>
    </location>
</feature>
<feature type="compositionally biased region" description="Polar residues" evidence="2">
    <location>
        <begin position="779"/>
        <end position="797"/>
    </location>
</feature>
<feature type="region of interest" description="Disordered" evidence="2">
    <location>
        <begin position="4127"/>
        <end position="4153"/>
    </location>
</feature>
<feature type="region of interest" description="Disordered" evidence="2">
    <location>
        <begin position="4889"/>
        <end position="4933"/>
    </location>
</feature>
<feature type="region of interest" description="Disordered" evidence="2">
    <location>
        <begin position="6510"/>
        <end position="6623"/>
    </location>
</feature>
<feature type="compositionally biased region" description="Polar residues" evidence="2">
    <location>
        <begin position="2777"/>
        <end position="2793"/>
    </location>
</feature>
<feature type="compositionally biased region" description="Low complexity" evidence="2">
    <location>
        <begin position="5110"/>
        <end position="5120"/>
    </location>
</feature>
<feature type="compositionally biased region" description="Polar residues" evidence="2">
    <location>
        <begin position="1802"/>
        <end position="1834"/>
    </location>
</feature>
<feature type="compositionally biased region" description="Basic and acidic residues" evidence="2">
    <location>
        <begin position="1692"/>
        <end position="1715"/>
    </location>
</feature>
<feature type="compositionally biased region" description="Basic and acidic residues" evidence="2">
    <location>
        <begin position="6919"/>
        <end position="6928"/>
    </location>
</feature>
<feature type="region of interest" description="Disordered" evidence="2">
    <location>
        <begin position="2454"/>
        <end position="2483"/>
    </location>
</feature>
<feature type="compositionally biased region" description="Basic and acidic residues" evidence="2">
    <location>
        <begin position="2119"/>
        <end position="2132"/>
    </location>
</feature>
<feature type="compositionally biased region" description="Basic residues" evidence="2">
    <location>
        <begin position="5377"/>
        <end position="5386"/>
    </location>
</feature>
<feature type="compositionally biased region" description="Polar residues" evidence="2">
    <location>
        <begin position="5356"/>
        <end position="5368"/>
    </location>
</feature>
<feature type="region of interest" description="Disordered" evidence="2">
    <location>
        <begin position="6139"/>
        <end position="6158"/>
    </location>
</feature>
<feature type="region of interest" description="Disordered" evidence="2">
    <location>
        <begin position="5940"/>
        <end position="5983"/>
    </location>
</feature>
<feature type="region of interest" description="Disordered" evidence="2">
    <location>
        <begin position="6675"/>
        <end position="6694"/>
    </location>
</feature>
<feature type="compositionally biased region" description="Low complexity" evidence="2">
    <location>
        <begin position="1726"/>
        <end position="1739"/>
    </location>
</feature>
<comment type="caution">
    <text evidence="5">The sequence shown here is derived from an EMBL/GenBank/DDBJ whole genome shotgun (WGS) entry which is preliminary data.</text>
</comment>
<dbReference type="Proteomes" id="UP001381693">
    <property type="component" value="Unassembled WGS sequence"/>
</dbReference>
<feature type="region of interest" description="Disordered" evidence="2">
    <location>
        <begin position="744"/>
        <end position="797"/>
    </location>
</feature>
<dbReference type="InterPro" id="IPR056435">
    <property type="entry name" value="DPOD/Z_N"/>
</dbReference>
<feature type="compositionally biased region" description="Polar residues" evidence="2">
    <location>
        <begin position="1740"/>
        <end position="1754"/>
    </location>
</feature>
<feature type="compositionally biased region" description="Polar residues" evidence="2">
    <location>
        <begin position="6146"/>
        <end position="6155"/>
    </location>
</feature>
<name>A0AAN9AFM3_HALRR</name>
<dbReference type="InterPro" id="IPR030559">
    <property type="entry name" value="PolZ_Rev3"/>
</dbReference>
<feature type="region of interest" description="Disordered" evidence="2">
    <location>
        <begin position="6245"/>
        <end position="6325"/>
    </location>
</feature>
<organism evidence="5 6">
    <name type="scientific">Halocaridina rubra</name>
    <name type="common">Hawaiian red shrimp</name>
    <dbReference type="NCBI Taxonomy" id="373956"/>
    <lineage>
        <taxon>Eukaryota</taxon>
        <taxon>Metazoa</taxon>
        <taxon>Ecdysozoa</taxon>
        <taxon>Arthropoda</taxon>
        <taxon>Crustacea</taxon>
        <taxon>Multicrustacea</taxon>
        <taxon>Malacostraca</taxon>
        <taxon>Eumalacostraca</taxon>
        <taxon>Eucarida</taxon>
        <taxon>Decapoda</taxon>
        <taxon>Pleocyemata</taxon>
        <taxon>Caridea</taxon>
        <taxon>Atyoidea</taxon>
        <taxon>Atyidae</taxon>
        <taxon>Halocaridina</taxon>
    </lineage>
</organism>
<feature type="compositionally biased region" description="Polar residues" evidence="2">
    <location>
        <begin position="969"/>
        <end position="981"/>
    </location>
</feature>
<dbReference type="InterPro" id="IPR056447">
    <property type="entry name" value="REV3_N"/>
</dbReference>
<feature type="region of interest" description="Disordered" evidence="2">
    <location>
        <begin position="882"/>
        <end position="901"/>
    </location>
</feature>
<feature type="compositionally biased region" description="Polar residues" evidence="2">
    <location>
        <begin position="4355"/>
        <end position="4368"/>
    </location>
</feature>
<feature type="domain" description="DNA polymerase zeta catalytic subunit N-terminal" evidence="4">
    <location>
        <begin position="1"/>
        <end position="55"/>
    </location>
</feature>
<feature type="compositionally biased region" description="Polar residues" evidence="2">
    <location>
        <begin position="1910"/>
        <end position="1929"/>
    </location>
</feature>
<feature type="region of interest" description="Disordered" evidence="2">
    <location>
        <begin position="4193"/>
        <end position="4240"/>
    </location>
</feature>
<feature type="compositionally biased region" description="Polar residues" evidence="2">
    <location>
        <begin position="3194"/>
        <end position="3210"/>
    </location>
</feature>
<evidence type="ECO:0000256" key="1">
    <source>
        <dbReference type="ARBA" id="ARBA00049244"/>
    </source>
</evidence>
<evidence type="ECO:0000313" key="5">
    <source>
        <dbReference type="EMBL" id="KAK7085885.1"/>
    </source>
</evidence>
<feature type="compositionally biased region" description="Polar residues" evidence="2">
    <location>
        <begin position="1602"/>
        <end position="1611"/>
    </location>
</feature>
<feature type="region of interest" description="Disordered" evidence="2">
    <location>
        <begin position="1598"/>
        <end position="2078"/>
    </location>
</feature>
<dbReference type="Pfam" id="PF24065">
    <property type="entry name" value="REV3_N"/>
    <property type="match status" value="1"/>
</dbReference>
<sequence length="7585" mass="823007">MFSLRIVKVDHYQGLPVNNLDPLYSTFRGAPVKRVPILRIFGATPAGQKACLHIHGIFPYILVPYDGLESLARLPYTLAAGVDRAINVALGHSSSNTQHVYKITPVSGMPLYGYHSKEHQFLKIYFYNPLIVKKAAELLQNGVIHSKIYQPHESHIPFVLQFLMDHNLHGMNLVHLSKCYFRKTQASVVEGKSSPQDSQAASLASGSVASPIASGKLGRDSDCSICPSKTIWTKESIPEHLWLPENVPRTSTCELEVDGLYSDILNRLQIGGGIATNPGLAYIWEDELERQRAKGGDLLDIKPPDSPPRNNISPSKSEIYYRSLLKDKLQLIHKDKSAVPEEQVHGVSVAAITPEDSTLGPATALDTSALPDVLTQAVGTPADVKREQELAKEALETSRVDEELVLSLTQQSNSQWMDSSDLELLNVMAGLADGSEFVSPEDSDAILSTQRLLGSASLTSGDLAALSQRNTHNDFTSKEIEESDEEETREMTQIIWDSIIPSSEESKQISVSSNETREEEDTQDLEDLIPSDFVLPQLDGTIDEEELLNRSRKPESVNGIQTLVPSGSALIYEKPKAVKTKDAQDCDIVKVAEYSHVSKEIIAIPHERVDISCTQLTSVRTRCKCDKKLIKDSIYTKCETFDDTSDEENFIIPQFDGANDVIVRGSSGSGRKQKTRITNFVSPTNVVQSMYEAPSTHHQAFSNKQISTTTLGSSVMKERKFRGAKSGNSASQCVPYSISSQNVVSSSHHSKLPASSSVNLHGGQRRQLQTTHNYRKDLSYQNTQSNLKRPEYMSSNSSEKLLERAVQGDKIHAVSSSSSSQFPSSSRPMYITPFPGAAVAQRVPGHGDAYIVPALATSKRVNVSGIRGPQMVMQPGLVMLQTGQTQSRQQDSGYAVVPESSTTREVIAGAVRPEPTQTSNVRQQSNTSQLGSKSCRLNQRKHIPPDSMPKSQHESVTPPKALRDRSDGSLESVTRQLSDHSGYSPISDESDNNDSSEKMAKSSKVPEAKNDILKQAFDMTLLGDLDLEDENMEVVDDALSRTEFSVLSPSRAKVAEQQYQTSTFHSPTVSEVSLTSQEVMMKTPMQEELMDTFSSKTISSSKKNEVTHTGWHFQSATSSSVTIMDCEASRKECHKKSQKENAMHSIQKMPKPIGNAGTVPIRREVSAAHAFERDGNTLNQQFSLDHNPYNNCESSEQCVQSVSNEGSSNTYDEFDMMPHTPGSFLPVHEPSFSSRTFQLSHHRMSTDSASSRMQSYGGSDWGNEFDCPPTPGSTALDIQTLPQEIAKFGDDEPSKKSEVKGSSGSSNKNRNSYHEKRGNILSKSDSSKALPSSNEASFENSSATKKKAQKKMALLFGSFSPPSTSKSDSKLSSSLSVSPHLELESSFNFDFDADIHGRPQTPGVCGRDVLPFLTPSHESHKNDDCFLDDILSGLPERPVTPGGGEEVASIFSGDLKKDSFDFKFESVFDPSYMVSSPFERPRTPGGGSSPISGSELPNVDDSFGSPNFKSLGSLSPVEHPTSKESVSKAKKKDENKRKVTETDSSGRVRRGKVNPNQRKPGKYKLDSAKENEILEASHTDHIPPFSSFQEVTGLRGLDVNRSGISAISGPSDTRKSKDANRNSFSKPQLVALEEGIPVQGDKNMNLDKTHRISQLKNASFTGSTPNLSSELDSNRSFYSSTKHCPQQRKTQPHHEEYKSHQVEAKRDSKTDHENKISNLSSAKFQSHSSPNVHSLSSPNRASHTSPHHLQSSPEIISPFATKHALPSAAKLSSHSAQDVENEPISGYKSHTQIHPFKRTSNERVQTQHPQSRWQYPSRGNQSSIKGQKSIPQSHRPQKSPQRHPVQASQRNRPHSNLGSQSKFSSGNKQPTLGDGEQQTLGMNTCKSSPRSQVRSSTDDQVKAAQGSKAPFQQSNRRPPLTHQSSSEFRSLSPRHHHPPTLLPKSSIGHSSKKAFESSPKSHSQPPQGNVTRLSDSGSILRGGNSSTLSMPGLPLKNVGSQVSKQRYHIPEQISVSPPKSRKWPPPPENLPNANASSGNKSDQLGSTRYLSAVPRNSQESRQAQHQKEQSQIQTKDRWLKSIPSLSSSFCKAKSDRELEKDVIKNVSEFNPPKPFGIGNKDKKEHEKSRNSTDEMDTFNLVTDSRPLMSPMPCTPRREDNGSSADVSLPSIEALQQLISPMAPTPLHQLTDDTQLRLHPLSPENSGTITVPITPHSSASFTLPSAPGPLMSPIPPTPAHISSPVHMSPMPVYPSVRGPMISPFAKTPSHSIGENLSMTNSLLSPMPDTPSHGNDCDEKLSLSDNQNPLGNLQDAHAHFSMQPMMSPMPNTPLHAAESLTQHSMTSSNALKPPTNGPAASPIPPTVTCSDDDFPTHPMLSPMPVYPSVEPLLSPMPHTPNHYGVDNDLHSPLPTLPSTKPFMSPLPQTPSYSEQSSLPLKSPLYSVPFSLGPYTPQTPLHTSQSALDNQSFSMTEGQNSSEVSKTVAVNTGNNADLTQAYEHNAQLQETLVGGVQPLPQMPLRDPLTPLTPQETMQSPQQSSYTPIHHQSTPVSIENTILSHTSLTSPLTPLPASPLTTLSPCLNPVDAHITKGFSIGSVQSPQKPLASPSCVLSAATSDNQSSFDNQYSPMPLLPSVPGPVLSPIATTPKHTPQAPSQPLISIMQDVADCVAADNTVQGSLLNRERNSEILIAQKDECDVNKAPSAISGLNKESMDSIFNSPSITPRSTGLSVGQEACVLNKCNNATNTCNSGAAVVSSLLTDRSSYPSAIGEKDISGNSSSPQCLLSEPSNTLPSSIGHCTTTKPSETMTVSVSFPSQINAANDLSNSNKVVFTAASFSMATSTGPTTSSAVSSTPQIFWSAIMSTAAPVTVDASQGKNTFTTLSSSTAIPCISTPAVSVLNTSSSVNILAPKSEIITTVAQAKELYPATTSTSILKATLMSTLSQPGSSQDSSTVNFTEPANPTSVLQAQLNAPSLLIKNKMPQISPVIITNTKSTSPVILSGSVPAVQPDMSLKTFQAVSEPSALQNAHPEVAGISQVILMPQFPQFSGAPLQISIPQVPVAPSYVISAVVTSAGTEPLSVGTLNTIPSTSSAKLLPVSSSPALGYGIAQPTPLTGNNAVPSTLGSQETESDKLDMIQLAVEKTFQQSFLDVDDGTLDKAEKPGSKMLRDFVDELNKPECSLDLEKSCIESSTVTEVDGKSGSNQPEGSELIPGTETQDADPSCVEQSDLQKTNDVLIALEAMCQQEDSESKRQSEEDKKIEGRRESSLTNNTMPEHSGKNTTENFKEKSIGAVSPQEKLEYQCVTKQNVMDSKIENANDIPENVGNSSVQNKSSITREVSNSGHEILEHMCKLQENSNACVESPSDLDKSNLSSQAGKNSLSIASKSDSQACKSITEVLGSEVAGNLSHPFMKPNIAENFPISTSRVEQLTPVAIDAFPTSGKPSHLLSSVVPTLNVSSSPQMSFVSNPSADSAAVSPHIGQVKSSSGASAAGGLDCALVSNTSVATAAVRPQFAHVGDSSITSSVIGSPFANVSTSASTSLPNNLTYSHVSHPMVVSTYGSPILAPVSNASIISTAVSTMYNPVSKSPSVSVVTTVPFVGSAGAQMAIMRSSSAASVTDSSSLRTGALHLSIGELKLPSSKPIDSREDNLRASLSTPKSPALPNQMPRVLSTGLSNANQLHSLITTSVTVPSNTNVLHQSNYQQPLLSQLNSLSSSSLNPHMCPSTYSTPGSSRHLSLQESYRIPYLSNKQTVRTYNESNLFPSSSSLEAHTHAIRAVSPLPSVKNHVPFVTNAVKPSCITNFSSQKENQSSFVNFSGGTSASLPLAFQNEPIVTSPAMNTCSKSSDPSRIVTAVAKSTVLTVTNASLNIITPTPNVSSASAKNFAQTMTPSMRIVTPASVSPGVLPMSNLAAVPRPLYQGRVMNRFIPPNVPNTLLAPVSLPEKTTRVDSTSSKSLLVTPVKEFGNKSPISNESERFTATGVTSNIPVPSSKPPISSVPPSEAVPVHVAASVGEPNQQKHFFKMHLISSTQNVACGESNLEETPKHLYNSQSKLDPPVEYAGPHCGNSGGSSVLPAEAQPKRFEAYPASSVYSNFSSLIPRPGTFDSKELLFLRTGPTVPHTATVTPARQTTPGIQAGTAGPSPIVEPDTRSVDSLGSVGVELQIPFSARHSSSSDQETRPLHTPVGCIRPIMESPTTPVSKSLTDLSSESTPCVTPSKIHDLPQSLGSQGQQTSPLSLVMQRNSNSQKMMPSVSVECIQRKASNDPAAEGLTPLTHRIATSYPYPIPAPVQDLPTRDEYPRPPRKRSVTRPSEDSSDAVIQTYPGVSTAQLPGARIMQTTAVSKCNVVTSGSQPRTQQNISDMKPNVTPFQQYSVGRYPGYPMRPRHPEHPLYKEHAFLNKTNVCSNSVMNTAEVGTHHFQSYGVQHSSRPHFSSKDDSVPAHGPHKEESHFYWAYKMNPEQQQRLAQYARSVPPGYRFPGGMHPQIPRAMQTRPQANPPHPYREEYMSRALYPQSTPDAFKLAHAEFISQHYQQSHPLPDLEKADQREENQRIEQFKESEPKPMEHSPDDSPINVVDDAPNPIFPQPEIDIPPLSEQVTGGADNTNWEGLGKSLQHHIASHKLLWEGRQGEPSPTGKSLPISSLLQGDKSLLDISSHLADSSVSRSTCNTTVVSMPDGPVLPENNVNSDKGGNRLSLGDMSEVSHSVSEHTSNAAVTLTYSNAATGCTTQEDVDPQISQASSLQGNHHDGTRPEEAGKLGKFLKRVNRGSIDHPRAETSTPHAVIGGDEIINSIDDTQSSKEDAVKNDSNLCKEPSFDVNLSEMQLSDLRTIHQDQDAERHYTRGFKKTFSSKFGDSTLPTGNDASTSDVVIRHSDIDLPQDEIRISSSNSESSVSDNEIPPSEGGGNNIKEGSKPGVETSQSDCTVDYPSREIDLQVIRPVNPASDIAIPASDIAVSVSEDDMPVDTASLIVNRVTTVSEKAEMREIEKVEGTPVDESKAVSSDQLDETLSILRSMAGTPKDHSILDIHQDIPQSENKVTKSVDDDLSSEKRVSMEKLKRSETSGHSLFPFLSLKDAFPHIQEDSDVDSCQNIRISQIIGGRRSSASSVASDTTRYSGNSPPPFSVPRSPDSSEDETLLINKDDASLLGSSIQKKNTSQPLISNESCLSVMEDEFNTHNSKDLSDSPRSLSSPLSGKSSPPLTKSDINKVVAYPRSNESEILNDEAVVESSSQIVSPVRDSQVYIHEAAYSSSELPQNQVVAQVSSPDCQQTVDASVSHTEEETVTSIENKDAYFSPNVDDASESNIKQSKLAVKIPTKGALKAFSDFPSGILQEQLHFYDYRNATPDSSSEVTSTTPDNAILPLPLRKGRRGRPPTRVKRVPLKFQHRKPRGGIRLRKLKEIKSLSCREPLELKNSANGNVPVLEKASQEIVAKIDDRESDKIPPVNLLASSSAVMEQSVRLTRSRRAKANISFTQFFDQEDQSLPPKPPPYIVYPADPPVNIDSLLGLSHVKPHLQSLDMHLSPAKKRRGRPKKLSASSHYLAGPVSQVPSGSEISSVPLSLPTSSTGVTKEAVPISTQASHPLQVNASFKRSRGRPPKTTIKTVLKLISGEDKKHSVESRGRKNVPEVPPAENTSGKNIPELSMKSPPPEPRVIGSSGTKLRISLRRISVSGKRSEISPPVKATKKRKESKSSSSVHTLPKDRSIVNSVSTVDNDVGVASFGTVRSPESVPPHFDPHDPLGIDLEDSGNVSRKKNIYEFEDEVSDEETSVAQQYAIQRKKGSMSTIKTARKIVRIAMRTPVRESNFSYLRPSLCTPSHTSGYSTPSHTPMYSPMYTPAHRINYTGPGSTPHHFMQDGLKLRLIKKPRREEKISLDSVTERLEEMRSDVLKASLDKVPEENNNAKVSNNVGSDDRSSLCDILEQTARDESSVGGHAGEASLVPVDSSSLCSEDAPSTNISLEEVSDNGSHMTSSVSELKEVYSSKDCTSRFIDRTKMPAIPTLIIKKSATSGFSSTLESSARFRSTVSMQATKKTDDGFVIPSAPVHVMLRLKRNTGNCQWEQDKTVPDFSKAENTSVLDIDRYQTSASDNALSTKEKISSDTRAAAVETVENRECVRAKTVGTLKIKIKPPSMPNSSKTTGDTPESILDKKIDTKLNLQKGKNLSWKNFEGDEIADKEFVSTSQSVSQCPSLKSNQETSLQPCTTLKMPNSSLLTPPEKDQVLETLLAESARVHSPTSVPSSLSFPSESSTLQPQMENSSSSLDVLSRTQIEIQKPSSKPSIPNTSSPQAKPSSPSLSNTNSIQSSGSREDSVEMELAAILGSPNKNSGRTEGGYGKSLNDDDLEALLCDKGCSSFPIEPPKLQSTKDNTNIKSADVSIAPQVIASEGQNHSENTNAECLGSRPGDVSESTVMSSDLKLVTPPKVILRKLSPVLLSSVKSTSPLMPKALFHTPEKSRRMQKLMVLQKKEVNVENTVYDFEVHSSVLSNEDAAVKVKKRMLSNPPEEKASKKVRRSMRKRQRSDTHSPLLFKLQRVVQERNRNRIGSGSDAFEGNSESSHSAGTSEVDVTNHATKLRSQDILLNRDAAEDDTSSVPTVQTQTSAEESPLNTYDIDVHSDAKKKFEKNTLFADVKMKNNEKSQQTSNENPQRKLKVVVSNLKKTPKSKEFVDSSSDSQDEEPVSITRKVTLKTSLLKKAKSPVVNFKKSNALNDKWQRTDSKGPVAETAHSSVTSKTTETNKEYDRGRNVCSVESNVMSEGDSFSKSKTSTSREQSSVNKGQSNEKLPSGKRESNLKETDKLEEKDQGPPVREMSSVSKSPSFENPPVLDNRENSPIKELQVVLIKSAEIQEKLKASEDKAYTESEIAVDPSDLKATERNRCIIQRSNISCAESNKSDFDELEESLKRLDGTNIEKEPNSVSSSNRSNCQKENILRKFLSHPLSSQISDALSDVKGKASGALKHSKNKSIERKLNGRDGFIAEERLCSSATDASKLEESGKKSPRKVSANASKNNDKEKVSKPEILSSKVVILGENEKGSGKCKDLTRNDNLQTKETFVKASIDVYKRAKAEINKNLPNKACQGESESVGSEVGIDGECDGIISTGKKESGKGLDIGRESKGDQGSSTRDQGKSIRAQDVQHRPIQYSDGISDCDSEYRDSMWNMAFLTPEYRTRDEISPPQAKSPGGKQACVNHHSLQIKHLCPAVLSFRPKRYENSQARELADSDSMEVLLTKEKPLPRSPSTSLSESSERLTHPSSFESVYLREALRTCSQISGRNEEETLLQHQVAMNECSEYDIFHDSSAQEVVDSLADVPMNNSDRKSMRADSYASSSTGSICRIERVFSLSCNEGQKSPLGNCSGNERQMEAGISEAGSSCTDKSAKTMNDGRVNAKVVSEREVTEQVSMETKDNDEQEDDESDVVLMMNSDDSDDSESSKSLSVNSMKDCSQDSIHNDNLVAVDSGRDSCHSPTKADFDVLENDLFGNETDASQEESLDMDDSVGSLEQDLHGNSRSAESEDYSSPCVEKPGIKEHQKKISSLERTKLSEQVNEEHLDENCWVNVQVVTNSSHTFSE</sequence>
<feature type="domain" description="DNA polymerase delta/zeta catalytic subunit N-terminal" evidence="3">
    <location>
        <begin position="56"/>
        <end position="133"/>
    </location>
</feature>
<dbReference type="PANTHER" id="PTHR45812">
    <property type="entry name" value="DNA POLYMERASE ZETA CATALYTIC SUBUNIT"/>
    <property type="match status" value="1"/>
</dbReference>
<feature type="region of interest" description="Disordered" evidence="2">
    <location>
        <begin position="1473"/>
        <end position="1586"/>
    </location>
</feature>
<feature type="region of interest" description="Disordered" evidence="2">
    <location>
        <begin position="2773"/>
        <end position="2793"/>
    </location>
</feature>
<feature type="compositionally biased region" description="Acidic residues" evidence="2">
    <location>
        <begin position="517"/>
        <end position="527"/>
    </location>
</feature>
<accession>A0AAN9AFM3</accession>
<keyword evidence="6" id="KW-1185">Reference proteome</keyword>
<feature type="region of interest" description="Disordered" evidence="2">
    <location>
        <begin position="469"/>
        <end position="490"/>
    </location>
</feature>
<feature type="compositionally biased region" description="Polar residues" evidence="2">
    <location>
        <begin position="6739"/>
        <end position="6748"/>
    </location>
</feature>
<dbReference type="GO" id="GO:0000724">
    <property type="term" value="P:double-strand break repair via homologous recombination"/>
    <property type="evidence" value="ECO:0007669"/>
    <property type="project" value="TreeGrafter"/>
</dbReference>
<feature type="compositionally biased region" description="Polar residues" evidence="2">
    <location>
        <begin position="1193"/>
        <end position="1211"/>
    </location>
</feature>
<feature type="compositionally biased region" description="Polar residues" evidence="2">
    <location>
        <begin position="1272"/>
        <end position="1282"/>
    </location>
</feature>
<feature type="compositionally biased region" description="Basic and acidic residues" evidence="2">
    <location>
        <begin position="1563"/>
        <end position="1581"/>
    </location>
</feature>
<feature type="region of interest" description="Disordered" evidence="2">
    <location>
        <begin position="4355"/>
        <end position="4374"/>
    </location>
</feature>
<feature type="compositionally biased region" description="Low complexity" evidence="2">
    <location>
        <begin position="6247"/>
        <end position="6262"/>
    </location>
</feature>
<feature type="region of interest" description="Disordered" evidence="2">
    <location>
        <begin position="5187"/>
        <end position="5216"/>
    </location>
</feature>
<protein>
    <recommendedName>
        <fullName evidence="7">DNA polymerase zeta catalytic subunit</fullName>
    </recommendedName>
</protein>
<feature type="compositionally biased region" description="Polar residues" evidence="2">
    <location>
        <begin position="6566"/>
        <end position="6584"/>
    </location>
</feature>
<feature type="compositionally biased region" description="Polar residues" evidence="2">
    <location>
        <begin position="2427"/>
        <end position="2436"/>
    </location>
</feature>
<feature type="compositionally biased region" description="Polar residues" evidence="2">
    <location>
        <begin position="882"/>
        <end position="892"/>
    </location>
</feature>
<feature type="compositionally biased region" description="Basic and acidic residues" evidence="2">
    <location>
        <begin position="6798"/>
        <end position="6817"/>
    </location>
</feature>
<feature type="compositionally biased region" description="Low complexity" evidence="2">
    <location>
        <begin position="6604"/>
        <end position="6614"/>
    </location>
</feature>
<feature type="region of interest" description="Disordered" evidence="2">
    <location>
        <begin position="5356"/>
        <end position="5386"/>
    </location>
</feature>
<feature type="compositionally biased region" description="Polar residues" evidence="2">
    <location>
        <begin position="6263"/>
        <end position="6319"/>
    </location>
</feature>
<feature type="compositionally biased region" description="Polar residues" evidence="2">
    <location>
        <begin position="4201"/>
        <end position="4221"/>
    </location>
</feature>
<feature type="compositionally biased region" description="Polar residues" evidence="2">
    <location>
        <begin position="1652"/>
        <end position="1689"/>
    </location>
</feature>
<feature type="region of interest" description="Disordered" evidence="2">
    <location>
        <begin position="4433"/>
        <end position="4453"/>
    </location>
</feature>
<feature type="region of interest" description="Disordered" evidence="2">
    <location>
        <begin position="3643"/>
        <end position="3669"/>
    </location>
</feature>